<protein>
    <submittedName>
        <fullName evidence="2">Uncharacterized protein</fullName>
    </submittedName>
</protein>
<keyword evidence="1" id="KW-0732">Signal</keyword>
<evidence type="ECO:0000313" key="2">
    <source>
        <dbReference type="EMBL" id="MDO7835382.1"/>
    </source>
</evidence>
<dbReference type="Proteomes" id="UP001176471">
    <property type="component" value="Unassembled WGS sequence"/>
</dbReference>
<reference evidence="2" key="1">
    <citation type="submission" date="2023-07" db="EMBL/GenBank/DDBJ databases">
        <title>Bacterial whole genome sequence for Sphingobium sp. HBC34.</title>
        <authorList>
            <person name="Le V."/>
            <person name="Ko S.-R."/>
            <person name="Ahn C.-Y."/>
            <person name="Oh H.-M."/>
        </authorList>
    </citation>
    <scope>NUCLEOTIDE SEQUENCE</scope>
    <source>
        <strain evidence="2">HBC34</strain>
    </source>
</reference>
<proteinExistence type="predicted"/>
<evidence type="ECO:0000256" key="1">
    <source>
        <dbReference type="SAM" id="SignalP"/>
    </source>
</evidence>
<comment type="caution">
    <text evidence="2">The sequence shown here is derived from an EMBL/GenBank/DDBJ whole genome shotgun (WGS) entry which is preliminary data.</text>
</comment>
<accession>A0ABT8ZLF6</accession>
<feature type="signal peptide" evidence="1">
    <location>
        <begin position="1"/>
        <end position="26"/>
    </location>
</feature>
<sequence length="86" mass="9050">MKTIAFIAAVAIATVAVSAASAPAFAQATGQFGNAKVRHDAKTDRYCFSEAITGSRVPLVQCRTKAQWAQAGLTITRKAAVQIAQR</sequence>
<name>A0ABT8ZLF6_9SPHN</name>
<organism evidence="2 3">
    <name type="scientific">Sphingobium cyanobacteriorum</name>
    <dbReference type="NCBI Taxonomy" id="3063954"/>
    <lineage>
        <taxon>Bacteria</taxon>
        <taxon>Pseudomonadati</taxon>
        <taxon>Pseudomonadota</taxon>
        <taxon>Alphaproteobacteria</taxon>
        <taxon>Sphingomonadales</taxon>
        <taxon>Sphingomonadaceae</taxon>
        <taxon>Sphingobium</taxon>
    </lineage>
</organism>
<dbReference type="EMBL" id="JAUQOM010000003">
    <property type="protein sequence ID" value="MDO7835382.1"/>
    <property type="molecule type" value="Genomic_DNA"/>
</dbReference>
<gene>
    <name evidence="2" type="ORF">Q4610_10020</name>
</gene>
<evidence type="ECO:0000313" key="3">
    <source>
        <dbReference type="Proteomes" id="UP001176471"/>
    </source>
</evidence>
<keyword evidence="3" id="KW-1185">Reference proteome</keyword>
<dbReference type="RefSeq" id="WP_304535795.1">
    <property type="nucleotide sequence ID" value="NZ_JAUQOM010000003.1"/>
</dbReference>
<feature type="chain" id="PRO_5045175542" evidence="1">
    <location>
        <begin position="27"/>
        <end position="86"/>
    </location>
</feature>